<dbReference type="InterPro" id="IPR050270">
    <property type="entry name" value="DegV_domain_contain"/>
</dbReference>
<dbReference type="PROSITE" id="PS51482">
    <property type="entry name" value="DEGV"/>
    <property type="match status" value="1"/>
</dbReference>
<comment type="caution">
    <text evidence="2">The sequence shown here is derived from an EMBL/GenBank/DDBJ whole genome shotgun (WGS) entry which is preliminary data.</text>
</comment>
<evidence type="ECO:0000256" key="1">
    <source>
        <dbReference type="ARBA" id="ARBA00023121"/>
    </source>
</evidence>
<dbReference type="SUPFAM" id="SSF82549">
    <property type="entry name" value="DAK1/DegV-like"/>
    <property type="match status" value="1"/>
</dbReference>
<dbReference type="AlphaFoldDB" id="A0A7V9WRX7"/>
<dbReference type="Gene3D" id="3.30.1180.10">
    <property type="match status" value="1"/>
</dbReference>
<name>A0A7V9WRX7_STRPO</name>
<keyword evidence="1" id="KW-0446">Lipid-binding</keyword>
<accession>A0A7V9WRX7</accession>
<protein>
    <submittedName>
        <fullName evidence="2">DegV family protein</fullName>
    </submittedName>
</protein>
<sequence length="283" mass="31041">METTMGNIKIVTDSSITIEQDLIDKYDITVVPLSVMIDGKLYSDNDLKEEGQFLKLMKASKHLPKTSQPPVGLFADYYEKLVAQGASEIVAIHLNPILSGTIEASRQGAEIAGAPVHVLDSSFTDQALKFQVLAAAKLAQDGASLSEILAKVEEVKEKTRLYIGVSTLENLVKGGRIGRVTGAISSLLNIRLLMKLIPDQLQPIAKGRGNKTFFKWLENHMQEIAKKPIAELAISYAGDRELADQLLERIKPFYKGEVSVQETGSIIQTHTGEGAFAVMIRYE</sequence>
<dbReference type="Pfam" id="PF02645">
    <property type="entry name" value="DegV"/>
    <property type="match status" value="1"/>
</dbReference>
<proteinExistence type="predicted"/>
<reference evidence="2 3" key="1">
    <citation type="submission" date="2020-07" db="EMBL/GenBank/DDBJ databases">
        <title>Molecular and genomic characterization of Streptococcus porcinus isolated from diseased swine in Brazil.</title>
        <authorList>
            <person name="Moreno L.Z."/>
            <person name="Matajira C.E.C."/>
            <person name="Poor A.P."/>
            <person name="Dutra M.C."/>
            <person name="Moreno A.M."/>
        </authorList>
    </citation>
    <scope>NUCLEOTIDE SEQUENCE [LARGE SCALE GENOMIC DNA]</scope>
    <source>
        <strain evidence="2 3">SP0816-2</strain>
    </source>
</reference>
<dbReference type="Proteomes" id="UP000524462">
    <property type="component" value="Unassembled WGS sequence"/>
</dbReference>
<dbReference type="PANTHER" id="PTHR33434:SF8">
    <property type="entry name" value="DEGV DOMAIN-CONTAINING PROTEIN SPR1019"/>
    <property type="match status" value="1"/>
</dbReference>
<organism evidence="2 3">
    <name type="scientific">Streptococcus porcinus</name>
    <dbReference type="NCBI Taxonomy" id="1340"/>
    <lineage>
        <taxon>Bacteria</taxon>
        <taxon>Bacillati</taxon>
        <taxon>Bacillota</taxon>
        <taxon>Bacilli</taxon>
        <taxon>Lactobacillales</taxon>
        <taxon>Streptococcaceae</taxon>
        <taxon>Streptococcus</taxon>
    </lineage>
</organism>
<dbReference type="InterPro" id="IPR003797">
    <property type="entry name" value="DegV"/>
</dbReference>
<evidence type="ECO:0000313" key="2">
    <source>
        <dbReference type="EMBL" id="MBA2795743.1"/>
    </source>
</evidence>
<dbReference type="InterPro" id="IPR043168">
    <property type="entry name" value="DegV_C"/>
</dbReference>
<dbReference type="PANTHER" id="PTHR33434">
    <property type="entry name" value="DEGV DOMAIN-CONTAINING PROTEIN DR_1986-RELATED"/>
    <property type="match status" value="1"/>
</dbReference>
<dbReference type="Gene3D" id="3.40.50.10170">
    <property type="match status" value="1"/>
</dbReference>
<evidence type="ECO:0000313" key="3">
    <source>
        <dbReference type="Proteomes" id="UP000524462"/>
    </source>
</evidence>
<dbReference type="NCBIfam" id="TIGR00762">
    <property type="entry name" value="DegV"/>
    <property type="match status" value="1"/>
</dbReference>
<dbReference type="EMBL" id="JACEGE010000012">
    <property type="protein sequence ID" value="MBA2795743.1"/>
    <property type="molecule type" value="Genomic_DNA"/>
</dbReference>
<dbReference type="GO" id="GO:0008289">
    <property type="term" value="F:lipid binding"/>
    <property type="evidence" value="ECO:0007669"/>
    <property type="project" value="UniProtKB-KW"/>
</dbReference>
<gene>
    <name evidence="2" type="ORF">H1B29_04505</name>
</gene>